<reference evidence="1 2" key="1">
    <citation type="submission" date="2018-06" db="EMBL/GenBank/DDBJ databases">
        <title>Comparative genomics of Brasilonema spp. strains.</title>
        <authorList>
            <person name="Alvarenga D.O."/>
            <person name="Fiore M.F."/>
            <person name="Varani A.M."/>
        </authorList>
    </citation>
    <scope>NUCLEOTIDE SEQUENCE [LARGE SCALE GENOMIC DNA]</scope>
    <source>
        <strain evidence="1 2">CENA114</strain>
    </source>
</reference>
<gene>
    <name evidence="1" type="ORF">DP114_29680</name>
</gene>
<evidence type="ECO:0000313" key="2">
    <source>
        <dbReference type="Proteomes" id="UP000503129"/>
    </source>
</evidence>
<name>A0A856MJG9_9CYAN</name>
<dbReference type="KEGG" id="bsen:DP114_29680"/>
<dbReference type="AlphaFoldDB" id="A0A856MJG9"/>
<proteinExistence type="predicted"/>
<protein>
    <submittedName>
        <fullName evidence="1">Uncharacterized protein</fullName>
    </submittedName>
</protein>
<dbReference type="Proteomes" id="UP000503129">
    <property type="component" value="Chromosome"/>
</dbReference>
<organism evidence="1 2">
    <name type="scientific">Brasilonema sennae CENA114</name>
    <dbReference type="NCBI Taxonomy" id="415709"/>
    <lineage>
        <taxon>Bacteria</taxon>
        <taxon>Bacillati</taxon>
        <taxon>Cyanobacteriota</taxon>
        <taxon>Cyanophyceae</taxon>
        <taxon>Nostocales</taxon>
        <taxon>Scytonemataceae</taxon>
        <taxon>Brasilonema</taxon>
        <taxon>Bromeliae group (in: Brasilonema)</taxon>
    </lineage>
</organism>
<dbReference type="RefSeq" id="WP_169262971.1">
    <property type="nucleotide sequence ID" value="NZ_CAWOXK010000001.1"/>
</dbReference>
<dbReference type="EMBL" id="CP030118">
    <property type="protein sequence ID" value="QDL11515.1"/>
    <property type="molecule type" value="Genomic_DNA"/>
</dbReference>
<accession>A0A856MJG9</accession>
<sequence length="73" mass="8622">MSLREEWYAARVQRQQEVRERQQQVAAFLQDTRLQQQQVWLEQQQQRTAYVAALQDYVWGTTPTPETGSAHSS</sequence>
<evidence type="ECO:0000313" key="1">
    <source>
        <dbReference type="EMBL" id="QDL11515.1"/>
    </source>
</evidence>
<keyword evidence="2" id="KW-1185">Reference proteome</keyword>